<dbReference type="PANTHER" id="PTHR12189">
    <property type="entry name" value="MRNA GUANINE-7- METHYLTRANSFERASE"/>
    <property type="match status" value="1"/>
</dbReference>
<organism evidence="8">
    <name type="scientific">viral metagenome</name>
    <dbReference type="NCBI Taxonomy" id="1070528"/>
    <lineage>
        <taxon>unclassified sequences</taxon>
        <taxon>metagenomes</taxon>
        <taxon>organismal metagenomes</taxon>
    </lineage>
</organism>
<keyword evidence="2" id="KW-0489">Methyltransferase</keyword>
<dbReference type="PANTHER" id="PTHR12189:SF2">
    <property type="entry name" value="MRNA CAP GUANINE-N7 METHYLTRANSFERASE"/>
    <property type="match status" value="1"/>
</dbReference>
<evidence type="ECO:0000256" key="5">
    <source>
        <dbReference type="ARBA" id="ARBA00022884"/>
    </source>
</evidence>
<feature type="region of interest" description="Disordered" evidence="6">
    <location>
        <begin position="1259"/>
        <end position="1282"/>
    </location>
</feature>
<evidence type="ECO:0000256" key="6">
    <source>
        <dbReference type="SAM" id="MobiDB-lite"/>
    </source>
</evidence>
<dbReference type="InterPro" id="IPR029063">
    <property type="entry name" value="SAM-dependent_MTases_sf"/>
</dbReference>
<name>A0A6C0LZD1_9ZZZZ</name>
<dbReference type="SUPFAM" id="SSF56091">
    <property type="entry name" value="DNA ligase/mRNA capping enzyme, catalytic domain"/>
    <property type="match status" value="1"/>
</dbReference>
<dbReference type="Gene3D" id="3.30.470.30">
    <property type="entry name" value="DNA ligase/mRNA capping enzyme"/>
    <property type="match status" value="1"/>
</dbReference>
<dbReference type="SUPFAM" id="SSF53335">
    <property type="entry name" value="S-adenosyl-L-methionine-dependent methyltransferases"/>
    <property type="match status" value="1"/>
</dbReference>
<protein>
    <recommendedName>
        <fullName evidence="1">mRNA (guanine-N(7))-methyltransferase</fullName>
        <ecNumber evidence="1">2.1.1.56</ecNumber>
    </recommendedName>
</protein>
<proteinExistence type="predicted"/>
<keyword evidence="5" id="KW-0694">RNA-binding</keyword>
<dbReference type="CDD" id="cd02440">
    <property type="entry name" value="AdoMet_MTases"/>
    <property type="match status" value="1"/>
</dbReference>
<feature type="domain" description="MRNA cap 0 methyltransferase" evidence="7">
    <location>
        <begin position="864"/>
        <end position="1182"/>
    </location>
</feature>
<dbReference type="GO" id="GO:0005634">
    <property type="term" value="C:nucleus"/>
    <property type="evidence" value="ECO:0007669"/>
    <property type="project" value="TreeGrafter"/>
</dbReference>
<feature type="compositionally biased region" description="Basic and acidic residues" evidence="6">
    <location>
        <begin position="1261"/>
        <end position="1281"/>
    </location>
</feature>
<accession>A0A6C0LZD1</accession>
<dbReference type="EMBL" id="MN740589">
    <property type="protein sequence ID" value="QHU35385.1"/>
    <property type="molecule type" value="Genomic_DNA"/>
</dbReference>
<dbReference type="Gene3D" id="2.40.50.140">
    <property type="entry name" value="Nucleic acid-binding proteins"/>
    <property type="match status" value="1"/>
</dbReference>
<evidence type="ECO:0000259" key="7">
    <source>
        <dbReference type="PROSITE" id="PS51562"/>
    </source>
</evidence>
<dbReference type="GO" id="GO:0003723">
    <property type="term" value="F:RNA binding"/>
    <property type="evidence" value="ECO:0007669"/>
    <property type="project" value="UniProtKB-KW"/>
</dbReference>
<sequence length="1394" mass="164314">MEFQQDEIATLSKYYDYREKSGKDTEYEVLFKKISYLKFESLLKFLKNSANNSESEWDHHENNTSLDIFYHDRNRQIPIRHSVNKASNISKFCKSNTLANIPHEITYKSPINIDGERSKLDIDNYDIRINLKNELVYNKEMRQFIGSSPKLSKIATNKFQNFEDIKMRDGEKNLLKTFRLKNRFSFMYNSYTRVDLTIVKSSKKYINDSGWEEMKPVKEFIDSNLVNEEKSYEIEIEFFPNAVVNIGLEKFNENLKEIVTIISQVMNDYPILTSMKEKNIVKELFKNTIKTNHKNIIEKKLEIIKQLEKINTENEKPPDELSENIFYKSIFRYSEDEIKQIKNDYTKLLSDIRNNKGLYIRDRTYFIGPKVVSLELKDIRSSNINSIVSKKYTVTDKADGLGMLLFIVGGEDSETKGKIYLIDNNLIVYGTQLQTNNVDLFNTVLNGEYLRHDKNGKPIHEFKIYDAYINKNIDLKHLPLISNDDSKSRIGIAKELSEKLSNVVYTNINTYSSKLNISVKHFEIATSDSNIFDKSKIIWDNYISGKTNYKYDGMIYTPLNEPVGFKDDNINFDLNTNNTWRMNFKWKPPNENTIDFLIQIEKNTISSYEGHNITNDKIALKSITTDQGTEIKRYKNLKLYIGDNEKSKNGSRYIRTLFIPKTPFDKEANICKLFLNRKDEIVCNDFNEATTNWEPNSNMVKDDTIVEFAYRKDKDKHFKWIPIKNRHDKTYSYKLGVKKQKRDFNILRKFLKLANDSVRLDEIQATLLYSIKNVIYKVPNIVKRGHLFVVLKKNKKTINEYYPSYHYIPVYGINYGNDFNTANSVWRSIHNPVTEKIITTGENIPDESEEKYYRRDVSQKRSKSLTISLQHFHNIIVKNYYLIKPVCKYFSDKKQTISLLDLACGKGGDLPKWIENKVDHVVGIDINRNNIYDENDGARVRLENYRDRGKVPKTYFLVGDSSKSINNGEAFRDKGLWRKLWEKNDENDTNYLDKRFNIVTMMFALHYMFGKVDDLDNLIDNIYKNLKNGGYFIGACLDGQTLFDLLRDKTFDEEISGNKDAKIIWKIKKKYKAEEFKNSEESLNYPIDVYMNSINSVITEYLVNFEYFKKKLEEKNIKLLNTSELEELNIKRSTGLFSKVFEDLEKNPNNRSKKLFEKIQKNITEGEKQISFMSRYFIFKKISKDPLLLAKYSQDILDLFNNVDNDINDLKKHIENNDKDKIIERLEEECKKKINEDDDFWKDILQELNIKINDKLQSSVRNREEKKESQESQHLTVKKDSIQNTSQLEKDKHYNNLSDIIEKNNKFFIQMNKKFKFKLPTIDKYQEINSEILSEVVSEKGMSMFPRLIGKLKIDLSKFVSVQKLFDTTHPFIKQYNNLKNYIENLEKILKEKK</sequence>
<dbReference type="Gene3D" id="3.40.50.150">
    <property type="entry name" value="Vaccinia Virus protein VP39"/>
    <property type="match status" value="1"/>
</dbReference>
<evidence type="ECO:0000256" key="1">
    <source>
        <dbReference type="ARBA" id="ARBA00011926"/>
    </source>
</evidence>
<keyword evidence="3" id="KW-0808">Transferase</keyword>
<dbReference type="InterPro" id="IPR012340">
    <property type="entry name" value="NA-bd_OB-fold"/>
</dbReference>
<evidence type="ECO:0000256" key="2">
    <source>
        <dbReference type="ARBA" id="ARBA00022603"/>
    </source>
</evidence>
<evidence type="ECO:0000313" key="8">
    <source>
        <dbReference type="EMBL" id="QHU35385.1"/>
    </source>
</evidence>
<evidence type="ECO:0000256" key="4">
    <source>
        <dbReference type="ARBA" id="ARBA00022691"/>
    </source>
</evidence>
<dbReference type="PROSITE" id="PS51562">
    <property type="entry name" value="RNA_CAP0_MT"/>
    <property type="match status" value="1"/>
</dbReference>
<keyword evidence="4" id="KW-0949">S-adenosyl-L-methionine</keyword>
<dbReference type="InterPro" id="IPR039753">
    <property type="entry name" value="RG7MT1"/>
</dbReference>
<evidence type="ECO:0000256" key="3">
    <source>
        <dbReference type="ARBA" id="ARBA00022679"/>
    </source>
</evidence>
<reference evidence="8" key="1">
    <citation type="journal article" date="2020" name="Nature">
        <title>Giant virus diversity and host interactions through global metagenomics.</title>
        <authorList>
            <person name="Schulz F."/>
            <person name="Roux S."/>
            <person name="Paez-Espino D."/>
            <person name="Jungbluth S."/>
            <person name="Walsh D.A."/>
            <person name="Denef V.J."/>
            <person name="McMahon K.D."/>
            <person name="Konstantinidis K.T."/>
            <person name="Eloe-Fadrosh E.A."/>
            <person name="Kyrpides N.C."/>
            <person name="Woyke T."/>
        </authorList>
    </citation>
    <scope>NUCLEOTIDE SEQUENCE</scope>
    <source>
        <strain evidence="8">GVMAG-S-1017745-26</strain>
    </source>
</reference>
<dbReference type="InterPro" id="IPR004971">
    <property type="entry name" value="mRNA_G-N7_MeTrfase_dom"/>
</dbReference>
<dbReference type="GO" id="GO:0004482">
    <property type="term" value="F:mRNA 5'-cap (guanine-N7-)-methyltransferase activity"/>
    <property type="evidence" value="ECO:0007669"/>
    <property type="project" value="UniProtKB-EC"/>
</dbReference>
<dbReference type="EC" id="2.1.1.56" evidence="1"/>
<dbReference type="Pfam" id="PF03291">
    <property type="entry name" value="mRNA_G-N7_MeTrfase"/>
    <property type="match status" value="1"/>
</dbReference>